<protein>
    <recommendedName>
        <fullName evidence="3">Lipoprotein</fullName>
    </recommendedName>
</protein>
<accession>A0ABQ3VP97</accession>
<proteinExistence type="predicted"/>
<sequence>MAPKPTLPPTPTPAFNPNLNAILPTHRIVAFYAVPGAYATGPAYQLSDAMLAHLKAQGAAYQQIDPAHPVQLGIDLVVSIPDGSPGPAHTYSHHLDPATLQQYIDFCQRNHLLLFLDLNFGWAPVMSEVNFFLPYLEKYTFVHMAIDPEWMFPLHNGIPGVNLSNVHAADLNPIIKAVAAIPMKYHVPRKILIIHQYRPSGDGTATPNDAGHAEIADKRNLTLDPRVDTVIHVDSVGGYPGDHGDKVRQYHQWVHDDLQAYHNFDYGGFKLFYNIEAKTGVMTPAEVLAMQPAPLIVTYGN</sequence>
<dbReference type="EMBL" id="BNJJ01000017">
    <property type="protein sequence ID" value="GHO87501.1"/>
    <property type="molecule type" value="Genomic_DNA"/>
</dbReference>
<reference evidence="1 2" key="1">
    <citation type="journal article" date="2021" name="Int. J. Syst. Evol. Microbiol.">
        <title>Reticulibacter mediterranei gen. nov., sp. nov., within the new family Reticulibacteraceae fam. nov., and Ktedonospora formicarum gen. nov., sp. nov., Ktedonobacter robiniae sp. nov., Dictyobacter formicarum sp. nov. and Dictyobacter arantiisoli sp. nov., belonging to the class Ktedonobacteria.</title>
        <authorList>
            <person name="Yabe S."/>
            <person name="Zheng Y."/>
            <person name="Wang C.M."/>
            <person name="Sakai Y."/>
            <person name="Abe K."/>
            <person name="Yokota A."/>
            <person name="Donadio S."/>
            <person name="Cavaletti L."/>
            <person name="Monciardini P."/>
        </authorList>
    </citation>
    <scope>NUCLEOTIDE SEQUENCE [LARGE SCALE GENOMIC DNA]</scope>
    <source>
        <strain evidence="1 2">SOSP1-9</strain>
    </source>
</reference>
<name>A0ABQ3VP97_9CHLR</name>
<comment type="caution">
    <text evidence="1">The sequence shown here is derived from an EMBL/GenBank/DDBJ whole genome shotgun (WGS) entry which is preliminary data.</text>
</comment>
<evidence type="ECO:0000313" key="2">
    <source>
        <dbReference type="Proteomes" id="UP000635565"/>
    </source>
</evidence>
<gene>
    <name evidence="1" type="ORF">KSZ_55070</name>
</gene>
<evidence type="ECO:0000313" key="1">
    <source>
        <dbReference type="EMBL" id="GHO87501.1"/>
    </source>
</evidence>
<evidence type="ECO:0008006" key="3">
    <source>
        <dbReference type="Google" id="ProtNLM"/>
    </source>
</evidence>
<keyword evidence="2" id="KW-1185">Reference proteome</keyword>
<dbReference type="Proteomes" id="UP000635565">
    <property type="component" value="Unassembled WGS sequence"/>
</dbReference>
<organism evidence="1 2">
    <name type="scientific">Dictyobacter formicarum</name>
    <dbReference type="NCBI Taxonomy" id="2778368"/>
    <lineage>
        <taxon>Bacteria</taxon>
        <taxon>Bacillati</taxon>
        <taxon>Chloroflexota</taxon>
        <taxon>Ktedonobacteria</taxon>
        <taxon>Ktedonobacterales</taxon>
        <taxon>Dictyobacteraceae</taxon>
        <taxon>Dictyobacter</taxon>
    </lineage>
</organism>